<feature type="transmembrane region" description="Helical" evidence="6">
    <location>
        <begin position="177"/>
        <end position="196"/>
    </location>
</feature>
<dbReference type="InterPro" id="IPR002781">
    <property type="entry name" value="TM_pro_TauE-like"/>
</dbReference>
<evidence type="ECO:0000256" key="3">
    <source>
        <dbReference type="ARBA" id="ARBA00022692"/>
    </source>
</evidence>
<evidence type="ECO:0000256" key="6">
    <source>
        <dbReference type="RuleBase" id="RU363041"/>
    </source>
</evidence>
<feature type="transmembrane region" description="Helical" evidence="6">
    <location>
        <begin position="235"/>
        <end position="253"/>
    </location>
</feature>
<comment type="subcellular location">
    <subcellularLocation>
        <location evidence="6">Cell membrane</location>
        <topology evidence="6">Multi-pass membrane protein</topology>
    </subcellularLocation>
    <subcellularLocation>
        <location evidence="1">Membrane</location>
        <topology evidence="1">Multi-pass membrane protein</topology>
    </subcellularLocation>
</comment>
<feature type="transmembrane region" description="Helical" evidence="6">
    <location>
        <begin position="77"/>
        <end position="98"/>
    </location>
</feature>
<dbReference type="Pfam" id="PF01925">
    <property type="entry name" value="TauE"/>
    <property type="match status" value="1"/>
</dbReference>
<name>A0A1I5NPD1_9PSEU</name>
<gene>
    <name evidence="7" type="ORF">G3I59_41895</name>
    <name evidence="8" type="ORF">SAMN05421854_104473</name>
</gene>
<keyword evidence="4 6" id="KW-1133">Transmembrane helix</keyword>
<dbReference type="Proteomes" id="UP000470404">
    <property type="component" value="Unassembled WGS sequence"/>
</dbReference>
<dbReference type="InterPro" id="IPR051598">
    <property type="entry name" value="TSUP/Inactive_protease-like"/>
</dbReference>
<feature type="transmembrane region" description="Helical" evidence="6">
    <location>
        <begin position="141"/>
        <end position="165"/>
    </location>
</feature>
<evidence type="ECO:0000256" key="2">
    <source>
        <dbReference type="ARBA" id="ARBA00009142"/>
    </source>
</evidence>
<organism evidence="8 9">
    <name type="scientific">Amycolatopsis rubida</name>
    <dbReference type="NCBI Taxonomy" id="112413"/>
    <lineage>
        <taxon>Bacteria</taxon>
        <taxon>Bacillati</taxon>
        <taxon>Actinomycetota</taxon>
        <taxon>Actinomycetes</taxon>
        <taxon>Pseudonocardiales</taxon>
        <taxon>Pseudonocardiaceae</taxon>
        <taxon>Amycolatopsis</taxon>
    </lineage>
</organism>
<keyword evidence="6" id="KW-1003">Cell membrane</keyword>
<keyword evidence="3 6" id="KW-0812">Transmembrane</keyword>
<dbReference type="STRING" id="112413.SAMN05421854_104473"/>
<reference evidence="7 10" key="2">
    <citation type="submission" date="2020-01" db="EMBL/GenBank/DDBJ databases">
        <title>Insect and environment-associated Actinomycetes.</title>
        <authorList>
            <person name="Currrie C."/>
            <person name="Chevrette M."/>
            <person name="Carlson C."/>
            <person name="Stubbendieck R."/>
            <person name="Wendt-Pienkowski E."/>
        </authorList>
    </citation>
    <scope>NUCLEOTIDE SEQUENCE [LARGE SCALE GENOMIC DNA]</scope>
    <source>
        <strain evidence="7 10">SID8386</strain>
    </source>
</reference>
<dbReference type="EMBL" id="JAAGNC010000203">
    <property type="protein sequence ID" value="NEC61980.1"/>
    <property type="molecule type" value="Genomic_DNA"/>
</dbReference>
<evidence type="ECO:0000313" key="9">
    <source>
        <dbReference type="Proteomes" id="UP000199137"/>
    </source>
</evidence>
<reference evidence="8 9" key="1">
    <citation type="submission" date="2016-10" db="EMBL/GenBank/DDBJ databases">
        <authorList>
            <person name="de Groot N.N."/>
        </authorList>
    </citation>
    <scope>NUCLEOTIDE SEQUENCE [LARGE SCALE GENOMIC DNA]</scope>
    <source>
        <strain evidence="8 9">DSM 44637</strain>
    </source>
</reference>
<evidence type="ECO:0000256" key="4">
    <source>
        <dbReference type="ARBA" id="ARBA00022989"/>
    </source>
</evidence>
<evidence type="ECO:0000313" key="7">
    <source>
        <dbReference type="EMBL" id="NEC61980.1"/>
    </source>
</evidence>
<sequence length="254" mass="25289">MSTSILILLLFGCLSGVTTVLFGFGGGFVTVPVVAAVTSRGDAMHVAVATSTAVMVVNAVSATVVQARAGRLRRDYIWPLAAFVAIGAGIGSVAATYAGDGLLRVLFIGYLAVTIVDSLARGGFLKPQGEPKPLSTFTTTAGGVGIGAVASFLGVGGSVMTVPLLRRKGLPMADAAAMANPLSVPVAVVATAVYATAGSGPSGYLDPISGAALLAGSLPTIALVRRVADRLPDKVHAVAYVVLLAAALIAVAVS</sequence>
<dbReference type="EMBL" id="FOWC01000004">
    <property type="protein sequence ID" value="SFP23510.1"/>
    <property type="molecule type" value="Genomic_DNA"/>
</dbReference>
<evidence type="ECO:0000256" key="1">
    <source>
        <dbReference type="ARBA" id="ARBA00004141"/>
    </source>
</evidence>
<feature type="transmembrane region" description="Helical" evidence="6">
    <location>
        <begin position="208"/>
        <end position="228"/>
    </location>
</feature>
<dbReference type="Proteomes" id="UP000199137">
    <property type="component" value="Unassembled WGS sequence"/>
</dbReference>
<dbReference type="PANTHER" id="PTHR43701">
    <property type="entry name" value="MEMBRANE TRANSPORTER PROTEIN MJ0441-RELATED"/>
    <property type="match status" value="1"/>
</dbReference>
<comment type="similarity">
    <text evidence="2 6">Belongs to the 4-toluene sulfonate uptake permease (TSUP) (TC 2.A.102) family.</text>
</comment>
<evidence type="ECO:0000313" key="10">
    <source>
        <dbReference type="Proteomes" id="UP000470404"/>
    </source>
</evidence>
<protein>
    <recommendedName>
        <fullName evidence="6">Probable membrane transporter protein</fullName>
    </recommendedName>
</protein>
<dbReference type="RefSeq" id="WP_067591623.1">
    <property type="nucleotide sequence ID" value="NZ_FOWC01000004.1"/>
</dbReference>
<dbReference type="OrthoDB" id="3431260at2"/>
<dbReference type="GO" id="GO:0005886">
    <property type="term" value="C:plasma membrane"/>
    <property type="evidence" value="ECO:0007669"/>
    <property type="project" value="UniProtKB-SubCell"/>
</dbReference>
<accession>A0A1I5NPD1</accession>
<keyword evidence="5 6" id="KW-0472">Membrane</keyword>
<keyword evidence="10" id="KW-1185">Reference proteome</keyword>
<dbReference type="PANTHER" id="PTHR43701:SF2">
    <property type="entry name" value="MEMBRANE TRANSPORTER PROTEIN YJNA-RELATED"/>
    <property type="match status" value="1"/>
</dbReference>
<dbReference type="AlphaFoldDB" id="A0A1I5NPD1"/>
<evidence type="ECO:0000313" key="8">
    <source>
        <dbReference type="EMBL" id="SFP23510.1"/>
    </source>
</evidence>
<feature type="transmembrane region" description="Helical" evidence="6">
    <location>
        <begin position="45"/>
        <end position="65"/>
    </location>
</feature>
<proteinExistence type="inferred from homology"/>
<evidence type="ECO:0000256" key="5">
    <source>
        <dbReference type="ARBA" id="ARBA00023136"/>
    </source>
</evidence>